<evidence type="ECO:0008006" key="3">
    <source>
        <dbReference type="Google" id="ProtNLM"/>
    </source>
</evidence>
<gene>
    <name evidence="1" type="ORF">H9Q77_13135</name>
</gene>
<accession>A0A7G9FTX9</accession>
<dbReference type="KEGG" id="ssun:H9Q77_13135"/>
<reference evidence="1 2" key="1">
    <citation type="submission" date="2020-08" db="EMBL/GenBank/DDBJ databases">
        <authorList>
            <person name="Liu C."/>
            <person name="Sun Q."/>
        </authorList>
    </citation>
    <scope>NUCLEOTIDE SEQUENCE [LARGE SCALE GENOMIC DNA]</scope>
    <source>
        <strain evidence="1 2">NSJ-8</strain>
    </source>
</reference>
<protein>
    <recommendedName>
        <fullName evidence="3">Tocopherol cyclase</fullName>
    </recommendedName>
</protein>
<keyword evidence="2" id="KW-1185">Reference proteome</keyword>
<organism evidence="1 2">
    <name type="scientific">Simiaoa sunii</name>
    <dbReference type="NCBI Taxonomy" id="2763672"/>
    <lineage>
        <taxon>Bacteria</taxon>
        <taxon>Bacillati</taxon>
        <taxon>Bacillota</taxon>
        <taxon>Clostridia</taxon>
        <taxon>Lachnospirales</taxon>
        <taxon>Lachnospiraceae</taxon>
        <taxon>Simiaoa</taxon>
    </lineage>
</organism>
<evidence type="ECO:0000313" key="2">
    <source>
        <dbReference type="Proteomes" id="UP000515981"/>
    </source>
</evidence>
<name>A0A7G9FTX9_9FIRM</name>
<dbReference type="EMBL" id="CP060633">
    <property type="protein sequence ID" value="QNM02011.1"/>
    <property type="molecule type" value="Genomic_DNA"/>
</dbReference>
<dbReference type="AlphaFoldDB" id="A0A7G9FTX9"/>
<dbReference type="RefSeq" id="WP_249325830.1">
    <property type="nucleotide sequence ID" value="NZ_CP060633.1"/>
</dbReference>
<proteinExistence type="predicted"/>
<evidence type="ECO:0000313" key="1">
    <source>
        <dbReference type="EMBL" id="QNM02011.1"/>
    </source>
</evidence>
<sequence length="375" mass="43074">MNLSDLKRNAYMLRGSDAKRGYMRWWHSFQGVCPTTQETRTFFVEYSILNPALGTTQPILGQHPYYKRHGMKPSYVCIKAGVFPKNGDGGLQLQSYYPMTSLQVAQDPFYMQIEECVLSENRISGAIEISEDTARHRSLMTDAGSFVWDLEMHKAVACHTGYIANAFFTVIHALESFWHGEGIRTFFRGTVNLNGVTYDITPETSYGYADKHWGRSYNQPWLQFASGHLISERSGRELKHSALAIDGCCPKFLFFPMRRRILMQLTYTGEDFEYHFGKPLTLPRCKWKVKETNKRFIWHFKAQNRTSVIRISGSCSKEQMMPLLYENPDGKVSPAPLWEGGTAVGTIELYRRVGGSLELIDRLHFENGLCAYQRF</sequence>
<dbReference type="Proteomes" id="UP000515981">
    <property type="component" value="Chromosome"/>
</dbReference>